<feature type="transmembrane region" description="Helical" evidence="2">
    <location>
        <begin position="112"/>
        <end position="134"/>
    </location>
</feature>
<keyword evidence="2" id="KW-1133">Transmembrane helix</keyword>
<keyword evidence="4" id="KW-1185">Reference proteome</keyword>
<feature type="region of interest" description="Disordered" evidence="1">
    <location>
        <begin position="140"/>
        <end position="224"/>
    </location>
</feature>
<reference evidence="3" key="1">
    <citation type="journal article" date="2023" name="Genome Biol. Evol.">
        <title>First Whole Genome Sequence and Flow Cytometry Genome Size Data for the Lichen-Forming Fungus Ramalina farinacea (Ascomycota).</title>
        <authorList>
            <person name="Llewellyn T."/>
            <person name="Mian S."/>
            <person name="Hill R."/>
            <person name="Leitch I.J."/>
            <person name="Gaya E."/>
        </authorList>
    </citation>
    <scope>NUCLEOTIDE SEQUENCE</scope>
    <source>
        <strain evidence="3">LIQ254RAFAR</strain>
    </source>
</reference>
<comment type="caution">
    <text evidence="3">The sequence shown here is derived from an EMBL/GenBank/DDBJ whole genome shotgun (WGS) entry which is preliminary data.</text>
</comment>
<sequence length="224" mass="23406">MNLFPCHAVGFFQCEWNDCSDNFTLVPSDLAIVLRDSQAPDGHDAVAFANPKNQFAALNDTTSTTTLVVEGSNKAAETAASPSGTQSVSSHTASATGAAADGSKSSSTNLPLALGLAIPLGVLLMAALGAVFYYRRRATKSSASRHSNHSPNGEISSSDWSNSPKPKTGWQNEGPHDSSGSAMLASHVMSEMPDRGPLPELKGPGNSAHELSTSGRNSMPMRNY</sequence>
<dbReference type="EMBL" id="JAPUFD010000001">
    <property type="protein sequence ID" value="MDI1484940.1"/>
    <property type="molecule type" value="Genomic_DNA"/>
</dbReference>
<evidence type="ECO:0000313" key="3">
    <source>
        <dbReference type="EMBL" id="MDI1484940.1"/>
    </source>
</evidence>
<accession>A0AA43QIJ2</accession>
<feature type="compositionally biased region" description="Low complexity" evidence="1">
    <location>
        <begin position="87"/>
        <end position="106"/>
    </location>
</feature>
<evidence type="ECO:0000256" key="2">
    <source>
        <dbReference type="SAM" id="Phobius"/>
    </source>
</evidence>
<evidence type="ECO:0000256" key="1">
    <source>
        <dbReference type="SAM" id="MobiDB-lite"/>
    </source>
</evidence>
<evidence type="ECO:0000313" key="4">
    <source>
        <dbReference type="Proteomes" id="UP001161017"/>
    </source>
</evidence>
<dbReference type="Proteomes" id="UP001161017">
    <property type="component" value="Unassembled WGS sequence"/>
</dbReference>
<gene>
    <name evidence="3" type="ORF">OHK93_000074</name>
</gene>
<proteinExistence type="predicted"/>
<feature type="region of interest" description="Disordered" evidence="1">
    <location>
        <begin position="75"/>
        <end position="106"/>
    </location>
</feature>
<name>A0AA43QIJ2_9LECA</name>
<feature type="compositionally biased region" description="Polar residues" evidence="1">
    <location>
        <begin position="140"/>
        <end position="171"/>
    </location>
</feature>
<protein>
    <submittedName>
        <fullName evidence="3">Uncharacterized protein</fullName>
    </submittedName>
</protein>
<organism evidence="3 4">
    <name type="scientific">Ramalina farinacea</name>
    <dbReference type="NCBI Taxonomy" id="258253"/>
    <lineage>
        <taxon>Eukaryota</taxon>
        <taxon>Fungi</taxon>
        <taxon>Dikarya</taxon>
        <taxon>Ascomycota</taxon>
        <taxon>Pezizomycotina</taxon>
        <taxon>Lecanoromycetes</taxon>
        <taxon>OSLEUM clade</taxon>
        <taxon>Lecanoromycetidae</taxon>
        <taxon>Lecanorales</taxon>
        <taxon>Lecanorineae</taxon>
        <taxon>Ramalinaceae</taxon>
        <taxon>Ramalina</taxon>
    </lineage>
</organism>
<dbReference type="AlphaFoldDB" id="A0AA43QIJ2"/>
<keyword evidence="2" id="KW-0812">Transmembrane</keyword>
<keyword evidence="2" id="KW-0472">Membrane</keyword>